<dbReference type="InterPro" id="IPR011059">
    <property type="entry name" value="Metal-dep_hydrolase_composite"/>
</dbReference>
<dbReference type="Gene3D" id="3.20.20.140">
    <property type="entry name" value="Metal-dependent hydrolases"/>
    <property type="match status" value="1"/>
</dbReference>
<organism evidence="4 5">
    <name type="scientific">Halodurantibacterium flavum</name>
    <dbReference type="NCBI Taxonomy" id="1382802"/>
    <lineage>
        <taxon>Bacteria</taxon>
        <taxon>Pseudomonadati</taxon>
        <taxon>Pseudomonadota</taxon>
        <taxon>Alphaproteobacteria</taxon>
        <taxon>Rhodobacterales</taxon>
        <taxon>Paracoccaceae</taxon>
        <taxon>Halodurantibacterium</taxon>
    </lineage>
</organism>
<dbReference type="InterPro" id="IPR032466">
    <property type="entry name" value="Metal_Hydrolase"/>
</dbReference>
<sequence>MTAEDKATLIRDVDWLLAYDSDLGSHSYRRGADVAFRGDRFVDPTTLAPEDIGQVIDGKGLMVSPGFIDIHAHPGYETMLKGLTEEVGSRKLYMSSLYEYLFLFDTTHEGMVAATEVALSELMQSGVTTICDLSTPHVGWIDTLAASGMRAYAAPMFREARWFTDNGHEVKYDWDEAAGERRMIAALAEVDAAIAHPCGRLGGMIVPAQIDTCSARMFKDSLVEARRRGIPIQTHASQSVVDFQEIMRRHGLTPIGWLEELGLLGPDMIVGHGIFLDHHDWIRWPDRRDLALLAETGTTVAHCPTVFARRGISLQNMGDYLRAGVNIGIGTDTYPHNFIEEMRTGIYTARVTARDIEGATARQMIEAATLGGAKALGRDDIGRIAPGAKADFFTVDLTHPSMRPLYDPLRSLIFSSGERAIRDVYVDGRQVVRNGAALAFDPEDATERLEAAQRASIAEVARYDWGGRPVEQLMPRLF</sequence>
<dbReference type="PANTHER" id="PTHR43794:SF11">
    <property type="entry name" value="AMIDOHYDROLASE-RELATED DOMAIN-CONTAINING PROTEIN"/>
    <property type="match status" value="1"/>
</dbReference>
<dbReference type="InterPro" id="IPR006680">
    <property type="entry name" value="Amidohydro-rel"/>
</dbReference>
<dbReference type="Gene3D" id="2.30.40.10">
    <property type="entry name" value="Urease, subunit C, domain 1"/>
    <property type="match status" value="1"/>
</dbReference>
<evidence type="ECO:0000313" key="4">
    <source>
        <dbReference type="EMBL" id="MFD1910868.1"/>
    </source>
</evidence>
<comment type="caution">
    <text evidence="4">The sequence shown here is derived from an EMBL/GenBank/DDBJ whole genome shotgun (WGS) entry which is preliminary data.</text>
</comment>
<dbReference type="SUPFAM" id="SSF51338">
    <property type="entry name" value="Composite domain of metallo-dependent hydrolases"/>
    <property type="match status" value="2"/>
</dbReference>
<name>A0ABW4S1F5_9RHOB</name>
<dbReference type="PANTHER" id="PTHR43794">
    <property type="entry name" value="AMINOHYDROLASE SSNA-RELATED"/>
    <property type="match status" value="1"/>
</dbReference>
<dbReference type="EMBL" id="JBHUGH010000001">
    <property type="protein sequence ID" value="MFD1910868.1"/>
    <property type="molecule type" value="Genomic_DNA"/>
</dbReference>
<keyword evidence="5" id="KW-1185">Reference proteome</keyword>
<dbReference type="InterPro" id="IPR050287">
    <property type="entry name" value="MTA/SAH_deaminase"/>
</dbReference>
<accession>A0ABW4S1F5</accession>
<evidence type="ECO:0000256" key="2">
    <source>
        <dbReference type="ARBA" id="ARBA00022801"/>
    </source>
</evidence>
<protein>
    <submittedName>
        <fullName evidence="4">Amidohydrolase family protein</fullName>
    </submittedName>
</protein>
<dbReference type="Pfam" id="PF01979">
    <property type="entry name" value="Amidohydro_1"/>
    <property type="match status" value="1"/>
</dbReference>
<gene>
    <name evidence="4" type="ORF">ACFSGJ_01405</name>
</gene>
<evidence type="ECO:0000259" key="3">
    <source>
        <dbReference type="Pfam" id="PF01979"/>
    </source>
</evidence>
<dbReference type="RefSeq" id="WP_390258856.1">
    <property type="nucleotide sequence ID" value="NZ_JBHUGH010000001.1"/>
</dbReference>
<dbReference type="SUPFAM" id="SSF51556">
    <property type="entry name" value="Metallo-dependent hydrolases"/>
    <property type="match status" value="1"/>
</dbReference>
<proteinExistence type="inferred from homology"/>
<evidence type="ECO:0000256" key="1">
    <source>
        <dbReference type="ARBA" id="ARBA00006745"/>
    </source>
</evidence>
<keyword evidence="2" id="KW-0378">Hydrolase</keyword>
<comment type="similarity">
    <text evidence="1">Belongs to the metallo-dependent hydrolases superfamily. ATZ/TRZ family.</text>
</comment>
<evidence type="ECO:0000313" key="5">
    <source>
        <dbReference type="Proteomes" id="UP001597353"/>
    </source>
</evidence>
<reference evidence="5" key="1">
    <citation type="journal article" date="2019" name="Int. J. Syst. Evol. Microbiol.">
        <title>The Global Catalogue of Microorganisms (GCM) 10K type strain sequencing project: providing services to taxonomists for standard genome sequencing and annotation.</title>
        <authorList>
            <consortium name="The Broad Institute Genomics Platform"/>
            <consortium name="The Broad Institute Genome Sequencing Center for Infectious Disease"/>
            <person name="Wu L."/>
            <person name="Ma J."/>
        </authorList>
    </citation>
    <scope>NUCLEOTIDE SEQUENCE [LARGE SCALE GENOMIC DNA]</scope>
    <source>
        <strain evidence="5">CGMCC 4.7242</strain>
    </source>
</reference>
<feature type="domain" description="Amidohydrolase-related" evidence="3">
    <location>
        <begin position="62"/>
        <end position="431"/>
    </location>
</feature>
<dbReference type="Proteomes" id="UP001597353">
    <property type="component" value="Unassembled WGS sequence"/>
</dbReference>